<evidence type="ECO:0000313" key="2">
    <source>
        <dbReference type="EMBL" id="GMH09569.1"/>
    </source>
</evidence>
<comment type="caution">
    <text evidence="2">The sequence shown here is derived from an EMBL/GenBank/DDBJ whole genome shotgun (WGS) entry which is preliminary data.</text>
</comment>
<organism evidence="2 3">
    <name type="scientific">Nepenthes gracilis</name>
    <name type="common">Slender pitcher plant</name>
    <dbReference type="NCBI Taxonomy" id="150966"/>
    <lineage>
        <taxon>Eukaryota</taxon>
        <taxon>Viridiplantae</taxon>
        <taxon>Streptophyta</taxon>
        <taxon>Embryophyta</taxon>
        <taxon>Tracheophyta</taxon>
        <taxon>Spermatophyta</taxon>
        <taxon>Magnoliopsida</taxon>
        <taxon>eudicotyledons</taxon>
        <taxon>Gunneridae</taxon>
        <taxon>Pentapetalae</taxon>
        <taxon>Caryophyllales</taxon>
        <taxon>Nepenthaceae</taxon>
        <taxon>Nepenthes</taxon>
    </lineage>
</organism>
<protein>
    <submittedName>
        <fullName evidence="2">Uncharacterized protein</fullName>
    </submittedName>
</protein>
<evidence type="ECO:0000313" key="3">
    <source>
        <dbReference type="Proteomes" id="UP001279734"/>
    </source>
</evidence>
<keyword evidence="3" id="KW-1185">Reference proteome</keyword>
<dbReference type="EMBL" id="BSYO01000009">
    <property type="protein sequence ID" value="GMH09569.1"/>
    <property type="molecule type" value="Genomic_DNA"/>
</dbReference>
<dbReference type="Proteomes" id="UP001279734">
    <property type="component" value="Unassembled WGS sequence"/>
</dbReference>
<proteinExistence type="predicted"/>
<name>A0AAD3XMA8_NEPGR</name>
<reference evidence="2" key="1">
    <citation type="submission" date="2023-05" db="EMBL/GenBank/DDBJ databases">
        <title>Nepenthes gracilis genome sequencing.</title>
        <authorList>
            <person name="Fukushima K."/>
        </authorList>
    </citation>
    <scope>NUCLEOTIDE SEQUENCE</scope>
    <source>
        <strain evidence="2">SING2019-196</strain>
    </source>
</reference>
<feature type="region of interest" description="Disordered" evidence="1">
    <location>
        <begin position="1"/>
        <end position="54"/>
    </location>
</feature>
<dbReference type="AlphaFoldDB" id="A0AAD3XMA8"/>
<sequence>MLDSHESNGSSDDEHDDAQCKADVPGNSNCELMNQQNPGLFDNFEHESNPDTEPEAFEAKEIDIKSDVCIITSESEFVQQIRLSQASLTTAQPDSLSNSISNSEQELVPYPGATHLLKIPNDVPSGSKIQILEGYVDPFQNFHTMQVWRTTFQDW</sequence>
<gene>
    <name evidence="2" type="ORF">Nepgr_011410</name>
</gene>
<feature type="compositionally biased region" description="Polar residues" evidence="1">
    <location>
        <begin position="26"/>
        <end position="38"/>
    </location>
</feature>
<accession>A0AAD3XMA8</accession>
<evidence type="ECO:0000256" key="1">
    <source>
        <dbReference type="SAM" id="MobiDB-lite"/>
    </source>
</evidence>